<keyword evidence="8" id="KW-0732">Signal</keyword>
<comment type="similarity">
    <text evidence="2 6">Belongs to the FKBP-type PPIase family.</text>
</comment>
<evidence type="ECO:0000259" key="9">
    <source>
        <dbReference type="PROSITE" id="PS50059"/>
    </source>
</evidence>
<feature type="compositionally biased region" description="Polar residues" evidence="7">
    <location>
        <begin position="20"/>
        <end position="39"/>
    </location>
</feature>
<evidence type="ECO:0000313" key="10">
    <source>
        <dbReference type="EMBL" id="MDY7225207.1"/>
    </source>
</evidence>
<gene>
    <name evidence="10" type="ORF">SYV04_02395</name>
</gene>
<evidence type="ECO:0000256" key="6">
    <source>
        <dbReference type="RuleBase" id="RU003915"/>
    </source>
</evidence>
<dbReference type="Proteomes" id="UP001291309">
    <property type="component" value="Unassembled WGS sequence"/>
</dbReference>
<organism evidence="10 11">
    <name type="scientific">Hyalangium rubrum</name>
    <dbReference type="NCBI Taxonomy" id="3103134"/>
    <lineage>
        <taxon>Bacteria</taxon>
        <taxon>Pseudomonadati</taxon>
        <taxon>Myxococcota</taxon>
        <taxon>Myxococcia</taxon>
        <taxon>Myxococcales</taxon>
        <taxon>Cystobacterineae</taxon>
        <taxon>Archangiaceae</taxon>
        <taxon>Hyalangium</taxon>
    </lineage>
</organism>
<accession>A0ABU5GXD3</accession>
<feature type="region of interest" description="Disordered" evidence="7">
    <location>
        <begin position="20"/>
        <end position="40"/>
    </location>
</feature>
<evidence type="ECO:0000256" key="7">
    <source>
        <dbReference type="SAM" id="MobiDB-lite"/>
    </source>
</evidence>
<proteinExistence type="inferred from homology"/>
<dbReference type="Pfam" id="PF00254">
    <property type="entry name" value="FKBP_C"/>
    <property type="match status" value="1"/>
</dbReference>
<sequence>MNVRSPLLLVWLLSSACATTSDTSKPAESSPATASQPQTEDQKTLYALGLTLGRSISVFNLTPEELEYVRAGIYAQQKGETPAVDIQEYGPKLQALATSRQSTKASGEKEKSKAYLDKVAQEVGSVKTESGLIYQELKGGTGTSPTASDEVTVHYRGTLINGEEFDNSYKRGEPASFPLGGVIPCWTEGVQRMKVGGKARLVCPSDLAYGDRGAPPDVPGGAALIFEIELLDIAKEAP</sequence>
<evidence type="ECO:0000256" key="2">
    <source>
        <dbReference type="ARBA" id="ARBA00006577"/>
    </source>
</evidence>
<dbReference type="InterPro" id="IPR046357">
    <property type="entry name" value="PPIase_dom_sf"/>
</dbReference>
<dbReference type="GO" id="GO:0003755">
    <property type="term" value="F:peptidyl-prolyl cis-trans isomerase activity"/>
    <property type="evidence" value="ECO:0007669"/>
    <property type="project" value="UniProtKB-EC"/>
</dbReference>
<evidence type="ECO:0000256" key="3">
    <source>
        <dbReference type="ARBA" id="ARBA00023110"/>
    </source>
</evidence>
<evidence type="ECO:0000256" key="8">
    <source>
        <dbReference type="SAM" id="SignalP"/>
    </source>
</evidence>
<evidence type="ECO:0000256" key="5">
    <source>
        <dbReference type="PROSITE-ProRule" id="PRU00277"/>
    </source>
</evidence>
<dbReference type="PANTHER" id="PTHR43811:SF19">
    <property type="entry name" value="39 KDA FK506-BINDING NUCLEAR PROTEIN"/>
    <property type="match status" value="1"/>
</dbReference>
<reference evidence="10 11" key="1">
    <citation type="submission" date="2023-12" db="EMBL/GenBank/DDBJ databases">
        <title>the genome sequence of Hyalangium sp. s54d21.</title>
        <authorList>
            <person name="Zhang X."/>
        </authorList>
    </citation>
    <scope>NUCLEOTIDE SEQUENCE [LARGE SCALE GENOMIC DNA]</scope>
    <source>
        <strain evidence="11">s54d21</strain>
    </source>
</reference>
<dbReference type="EMBL" id="JAXIVS010000001">
    <property type="protein sequence ID" value="MDY7225207.1"/>
    <property type="molecule type" value="Genomic_DNA"/>
</dbReference>
<protein>
    <recommendedName>
        <fullName evidence="6">Peptidyl-prolyl cis-trans isomerase</fullName>
        <ecNumber evidence="6">5.2.1.8</ecNumber>
    </recommendedName>
</protein>
<feature type="domain" description="PPIase FKBP-type" evidence="9">
    <location>
        <begin position="148"/>
        <end position="234"/>
    </location>
</feature>
<evidence type="ECO:0000256" key="1">
    <source>
        <dbReference type="ARBA" id="ARBA00000971"/>
    </source>
</evidence>
<dbReference type="EC" id="5.2.1.8" evidence="6"/>
<dbReference type="InterPro" id="IPR036944">
    <property type="entry name" value="PPIase_FKBP_N_sf"/>
</dbReference>
<comment type="catalytic activity">
    <reaction evidence="1 5 6">
        <text>[protein]-peptidylproline (omega=180) = [protein]-peptidylproline (omega=0)</text>
        <dbReference type="Rhea" id="RHEA:16237"/>
        <dbReference type="Rhea" id="RHEA-COMP:10747"/>
        <dbReference type="Rhea" id="RHEA-COMP:10748"/>
        <dbReference type="ChEBI" id="CHEBI:83833"/>
        <dbReference type="ChEBI" id="CHEBI:83834"/>
        <dbReference type="EC" id="5.2.1.8"/>
    </reaction>
</comment>
<keyword evidence="11" id="KW-1185">Reference proteome</keyword>
<comment type="caution">
    <text evidence="10">The sequence shown here is derived from an EMBL/GenBank/DDBJ whole genome shotgun (WGS) entry which is preliminary data.</text>
</comment>
<dbReference type="InterPro" id="IPR000774">
    <property type="entry name" value="PPIase_FKBP_N"/>
</dbReference>
<evidence type="ECO:0000313" key="11">
    <source>
        <dbReference type="Proteomes" id="UP001291309"/>
    </source>
</evidence>
<dbReference type="PROSITE" id="PS50059">
    <property type="entry name" value="FKBP_PPIASE"/>
    <property type="match status" value="1"/>
</dbReference>
<keyword evidence="4 5" id="KW-0413">Isomerase</keyword>
<dbReference type="PROSITE" id="PS51257">
    <property type="entry name" value="PROKAR_LIPOPROTEIN"/>
    <property type="match status" value="1"/>
</dbReference>
<feature type="signal peptide" evidence="8">
    <location>
        <begin position="1"/>
        <end position="20"/>
    </location>
</feature>
<feature type="chain" id="PRO_5045175715" description="Peptidyl-prolyl cis-trans isomerase" evidence="8">
    <location>
        <begin position="21"/>
        <end position="238"/>
    </location>
</feature>
<name>A0ABU5GXD3_9BACT</name>
<dbReference type="PANTHER" id="PTHR43811">
    <property type="entry name" value="FKBP-TYPE PEPTIDYL-PROLYL CIS-TRANS ISOMERASE FKPA"/>
    <property type="match status" value="1"/>
</dbReference>
<dbReference type="InterPro" id="IPR001179">
    <property type="entry name" value="PPIase_FKBP_dom"/>
</dbReference>
<keyword evidence="3 5" id="KW-0697">Rotamase</keyword>
<dbReference type="SUPFAM" id="SSF54534">
    <property type="entry name" value="FKBP-like"/>
    <property type="match status" value="1"/>
</dbReference>
<dbReference type="Pfam" id="PF01346">
    <property type="entry name" value="FKBP_N"/>
    <property type="match status" value="1"/>
</dbReference>
<evidence type="ECO:0000256" key="4">
    <source>
        <dbReference type="ARBA" id="ARBA00023235"/>
    </source>
</evidence>
<dbReference type="RefSeq" id="WP_321543923.1">
    <property type="nucleotide sequence ID" value="NZ_JAXIVS010000001.1"/>
</dbReference>
<dbReference type="Gene3D" id="3.10.50.40">
    <property type="match status" value="1"/>
</dbReference>
<dbReference type="Gene3D" id="1.10.287.460">
    <property type="entry name" value="Peptidyl-prolyl cis-trans isomerase, FKBP-type, N-terminal domain"/>
    <property type="match status" value="1"/>
</dbReference>